<dbReference type="AlphaFoldDB" id="A0A268AEL4"/>
<dbReference type="Proteomes" id="UP000216013">
    <property type="component" value="Unassembled WGS sequence"/>
</dbReference>
<name>A0A268AEL4_9BACI</name>
<dbReference type="RefSeq" id="WP_095260376.1">
    <property type="nucleotide sequence ID" value="NZ_NPBV01000002.1"/>
</dbReference>
<evidence type="ECO:0000313" key="2">
    <source>
        <dbReference type="EMBL" id="PAD22554.1"/>
    </source>
</evidence>
<feature type="transmembrane region" description="Helical" evidence="1">
    <location>
        <begin position="6"/>
        <end position="22"/>
    </location>
</feature>
<feature type="transmembrane region" description="Helical" evidence="1">
    <location>
        <begin position="34"/>
        <end position="53"/>
    </location>
</feature>
<organism evidence="2 3">
    <name type="scientific">Terribacillus saccharophilus</name>
    <dbReference type="NCBI Taxonomy" id="361277"/>
    <lineage>
        <taxon>Bacteria</taxon>
        <taxon>Bacillati</taxon>
        <taxon>Bacillota</taxon>
        <taxon>Bacilli</taxon>
        <taxon>Bacillales</taxon>
        <taxon>Bacillaceae</taxon>
        <taxon>Terribacillus</taxon>
    </lineage>
</organism>
<protein>
    <submittedName>
        <fullName evidence="2">Uncharacterized protein</fullName>
    </submittedName>
</protein>
<keyword evidence="1" id="KW-0472">Membrane</keyword>
<gene>
    <name evidence="2" type="ORF">CHH64_02250</name>
</gene>
<sequence>MSALIVVPLYLIAIYIIFSFSRSKESKSAKGELALLKALSWSIFTFPVGWLLMEVYRRFSQSVSLETYRDFTTMLLPITIIVYGISLVLLRKGLKETKAID</sequence>
<evidence type="ECO:0000256" key="1">
    <source>
        <dbReference type="SAM" id="Phobius"/>
    </source>
</evidence>
<comment type="caution">
    <text evidence="2">The sequence shown here is derived from an EMBL/GenBank/DDBJ whole genome shotgun (WGS) entry which is preliminary data.</text>
</comment>
<evidence type="ECO:0000313" key="3">
    <source>
        <dbReference type="Proteomes" id="UP000216013"/>
    </source>
</evidence>
<proteinExistence type="predicted"/>
<keyword evidence="1" id="KW-0812">Transmembrane</keyword>
<keyword evidence="1" id="KW-1133">Transmembrane helix</keyword>
<accession>A0A268AEL4</accession>
<feature type="transmembrane region" description="Helical" evidence="1">
    <location>
        <begin position="73"/>
        <end position="90"/>
    </location>
</feature>
<reference evidence="2 3" key="1">
    <citation type="submission" date="2017-07" db="EMBL/GenBank/DDBJ databases">
        <title>Isolation and whole genome analysis of endospore-forming bacteria from heroin.</title>
        <authorList>
            <person name="Kalinowski J."/>
            <person name="Ahrens B."/>
            <person name="Al-Dilaimi A."/>
            <person name="Winkler A."/>
            <person name="Wibberg D."/>
            <person name="Schleenbecker U."/>
            <person name="Ruckert C."/>
            <person name="Wolfel R."/>
            <person name="Grass G."/>
        </authorList>
    </citation>
    <scope>NUCLEOTIDE SEQUENCE [LARGE SCALE GENOMIC DNA]</scope>
    <source>
        <strain evidence="2 3">7528</strain>
    </source>
</reference>
<dbReference type="EMBL" id="NPBV01000002">
    <property type="protein sequence ID" value="PAD22554.1"/>
    <property type="molecule type" value="Genomic_DNA"/>
</dbReference>